<reference evidence="2 3" key="2">
    <citation type="journal article" date="2017" name="Nature">
        <title>The Apostasia genome and the evolution of orchids.</title>
        <authorList>
            <person name="Zhang G.Q."/>
            <person name="Liu K.W."/>
            <person name="Li Z."/>
            <person name="Lohaus R."/>
            <person name="Hsiao Y.Y."/>
            <person name="Niu S.C."/>
            <person name="Wang J.Y."/>
            <person name="Lin Y.C."/>
            <person name="Xu Q."/>
            <person name="Chen L.J."/>
            <person name="Yoshida K."/>
            <person name="Fujiwara S."/>
            <person name="Wang Z.W."/>
            <person name="Zhang Y.Q."/>
            <person name="Mitsuda N."/>
            <person name="Wang M."/>
            <person name="Liu G.H."/>
            <person name="Pecoraro L."/>
            <person name="Huang H.X."/>
            <person name="Xiao X.J."/>
            <person name="Lin M."/>
            <person name="Wu X.Y."/>
            <person name="Wu W.L."/>
            <person name="Chen Y.Y."/>
            <person name="Chang S.B."/>
            <person name="Sakamoto S."/>
            <person name="Ohme-Takagi M."/>
            <person name="Yagi M."/>
            <person name="Zeng S.J."/>
            <person name="Shen C.Y."/>
            <person name="Yeh C.M."/>
            <person name="Luo Y.B."/>
            <person name="Tsai W.C."/>
            <person name="Van de Peer Y."/>
            <person name="Liu Z.J."/>
        </authorList>
    </citation>
    <scope>NUCLEOTIDE SEQUENCE [LARGE SCALE GENOMIC DNA]</scope>
    <source>
        <tissue evidence="2">The whole plant</tissue>
    </source>
</reference>
<keyword evidence="3" id="KW-1185">Reference proteome</keyword>
<dbReference type="AlphaFoldDB" id="A0A2I0W4B8"/>
<dbReference type="PANTHER" id="PTHR48258">
    <property type="entry name" value="DUF4218 DOMAIN-CONTAINING PROTEIN-RELATED"/>
    <property type="match status" value="1"/>
</dbReference>
<dbReference type="Pfam" id="PF02992">
    <property type="entry name" value="Transposase_21"/>
    <property type="match status" value="1"/>
</dbReference>
<accession>A0A2I0W4B8</accession>
<evidence type="ECO:0000313" key="2">
    <source>
        <dbReference type="EMBL" id="PKU70513.1"/>
    </source>
</evidence>
<evidence type="ECO:0000259" key="1">
    <source>
        <dbReference type="Pfam" id="PF13952"/>
    </source>
</evidence>
<reference evidence="2 3" key="1">
    <citation type="journal article" date="2016" name="Sci. Rep.">
        <title>The Dendrobium catenatum Lindl. genome sequence provides insights into polysaccharide synthase, floral development and adaptive evolution.</title>
        <authorList>
            <person name="Zhang G.Q."/>
            <person name="Xu Q."/>
            <person name="Bian C."/>
            <person name="Tsai W.C."/>
            <person name="Yeh C.M."/>
            <person name="Liu K.W."/>
            <person name="Yoshida K."/>
            <person name="Zhang L.S."/>
            <person name="Chang S.B."/>
            <person name="Chen F."/>
            <person name="Shi Y."/>
            <person name="Su Y.Y."/>
            <person name="Zhang Y.Q."/>
            <person name="Chen L.J."/>
            <person name="Yin Y."/>
            <person name="Lin M."/>
            <person name="Huang H."/>
            <person name="Deng H."/>
            <person name="Wang Z.W."/>
            <person name="Zhu S.L."/>
            <person name="Zhao X."/>
            <person name="Deng C."/>
            <person name="Niu S.C."/>
            <person name="Huang J."/>
            <person name="Wang M."/>
            <person name="Liu G.H."/>
            <person name="Yang H.J."/>
            <person name="Xiao X.J."/>
            <person name="Hsiao Y.Y."/>
            <person name="Wu W.L."/>
            <person name="Chen Y.Y."/>
            <person name="Mitsuda N."/>
            <person name="Ohme-Takagi M."/>
            <person name="Luo Y.B."/>
            <person name="Van de Peer Y."/>
            <person name="Liu Z.J."/>
        </authorList>
    </citation>
    <scope>NUCLEOTIDE SEQUENCE [LARGE SCALE GENOMIC DNA]</scope>
    <source>
        <tissue evidence="2">The whole plant</tissue>
    </source>
</reference>
<evidence type="ECO:0000313" key="3">
    <source>
        <dbReference type="Proteomes" id="UP000233837"/>
    </source>
</evidence>
<dbReference type="Pfam" id="PF13952">
    <property type="entry name" value="DUF4216"/>
    <property type="match status" value="1"/>
</dbReference>
<feature type="domain" description="DUF4216" evidence="1">
    <location>
        <begin position="181"/>
        <end position="244"/>
    </location>
</feature>
<dbReference type="InterPro" id="IPR025312">
    <property type="entry name" value="DUF4216"/>
</dbReference>
<dbReference type="InterPro" id="IPR004242">
    <property type="entry name" value="Transposase_21"/>
</dbReference>
<proteinExistence type="predicted"/>
<organism evidence="2 3">
    <name type="scientific">Dendrobium catenatum</name>
    <dbReference type="NCBI Taxonomy" id="906689"/>
    <lineage>
        <taxon>Eukaryota</taxon>
        <taxon>Viridiplantae</taxon>
        <taxon>Streptophyta</taxon>
        <taxon>Embryophyta</taxon>
        <taxon>Tracheophyta</taxon>
        <taxon>Spermatophyta</taxon>
        <taxon>Magnoliopsida</taxon>
        <taxon>Liliopsida</taxon>
        <taxon>Asparagales</taxon>
        <taxon>Orchidaceae</taxon>
        <taxon>Epidendroideae</taxon>
        <taxon>Malaxideae</taxon>
        <taxon>Dendrobiinae</taxon>
        <taxon>Dendrobium</taxon>
    </lineage>
</organism>
<name>A0A2I0W4B8_9ASPA</name>
<sequence length="246" mass="28612">MDAALLWTINNFLAYGILSGHKVHGYKAYPICDSETSSQYLRNKICYMGHRCFLPKEHKWRKSKKFNGKHEVRVKPQNLSGDEILSEMESLKDLKFGQPHFTTLSWSKYNLVRWYVLNNYEELNPYLIHVNVYSGCIVNGVMFLINQRDIRRVTQNSGVSVQGSHKVESINFYGVLTDVVNLSYNDGTHVVLFKCKWFDLEYKKPILIDDNFTSINISKSWFDNDPYVLAGQFTQVLYVQDTKLKG</sequence>
<dbReference type="Proteomes" id="UP000233837">
    <property type="component" value="Unassembled WGS sequence"/>
</dbReference>
<dbReference type="EMBL" id="KZ502929">
    <property type="protein sequence ID" value="PKU70513.1"/>
    <property type="molecule type" value="Genomic_DNA"/>
</dbReference>
<gene>
    <name evidence="2" type="ORF">MA16_Dca026113</name>
</gene>
<protein>
    <recommendedName>
        <fullName evidence="1">DUF4216 domain-containing protein</fullName>
    </recommendedName>
</protein>